<accession>C6W270</accession>
<dbReference type="InterPro" id="IPR044543">
    <property type="entry name" value="YHJQ-like"/>
</dbReference>
<sequence>MANQQFEECIDACAACAVACSYCATECLKESNPENLVKCIQLDLECAAICRSAAEVMSLGSRFSAHFCRICADACHACAQECERHAEMGMEHCRLCAEACRQCARVCEQMATSV</sequence>
<dbReference type="OrthoDB" id="5396211at2"/>
<evidence type="ECO:0008006" key="3">
    <source>
        <dbReference type="Google" id="ProtNLM"/>
    </source>
</evidence>
<dbReference type="Gene3D" id="1.20.1270.360">
    <property type="match status" value="1"/>
</dbReference>
<dbReference type="CDD" id="cd08026">
    <property type="entry name" value="DUF326"/>
    <property type="match status" value="1"/>
</dbReference>
<dbReference type="AlphaFoldDB" id="C6W270"/>
<dbReference type="KEGG" id="dfe:Dfer_0783"/>
<dbReference type="Pfam" id="PF03860">
    <property type="entry name" value="Csp"/>
    <property type="match status" value="1"/>
</dbReference>
<dbReference type="PANTHER" id="PTHR37310">
    <property type="entry name" value="CYTOPLASMIC PROTEIN-RELATED"/>
    <property type="match status" value="1"/>
</dbReference>
<evidence type="ECO:0000313" key="2">
    <source>
        <dbReference type="Proteomes" id="UP000002011"/>
    </source>
</evidence>
<protein>
    <recommendedName>
        <fullName evidence="3">Ferredoxin</fullName>
    </recommendedName>
</protein>
<name>C6W270_DYAFD</name>
<keyword evidence="2" id="KW-1185">Reference proteome</keyword>
<dbReference type="PANTHER" id="PTHR37310:SF1">
    <property type="entry name" value="CYTOPLASMIC PROTEIN"/>
    <property type="match status" value="1"/>
</dbReference>
<evidence type="ECO:0000313" key="1">
    <source>
        <dbReference type="EMBL" id="ACT92043.1"/>
    </source>
</evidence>
<dbReference type="EMBL" id="CP001619">
    <property type="protein sequence ID" value="ACT92043.1"/>
    <property type="molecule type" value="Genomic_DNA"/>
</dbReference>
<dbReference type="HOGENOM" id="CLU_142273_1_0_10"/>
<dbReference type="InterPro" id="IPR005560">
    <property type="entry name" value="Csp_YhjQ"/>
</dbReference>
<gene>
    <name evidence="1" type="ordered locus">Dfer_0783</name>
</gene>
<proteinExistence type="predicted"/>
<reference evidence="1 2" key="1">
    <citation type="journal article" date="2009" name="Stand. Genomic Sci.">
        <title>Complete genome sequence of Dyadobacter fermentans type strain (NS114).</title>
        <authorList>
            <person name="Lang E."/>
            <person name="Lapidus A."/>
            <person name="Chertkov O."/>
            <person name="Brettin T."/>
            <person name="Detter J.C."/>
            <person name="Han C."/>
            <person name="Copeland A."/>
            <person name="Glavina Del Rio T."/>
            <person name="Nolan M."/>
            <person name="Chen F."/>
            <person name="Lucas S."/>
            <person name="Tice H."/>
            <person name="Cheng J.F."/>
            <person name="Land M."/>
            <person name="Hauser L."/>
            <person name="Chang Y.J."/>
            <person name="Jeffries C.D."/>
            <person name="Kopitz M."/>
            <person name="Bruce D."/>
            <person name="Goodwin L."/>
            <person name="Pitluck S."/>
            <person name="Ovchinnikova G."/>
            <person name="Pati A."/>
            <person name="Ivanova N."/>
            <person name="Mavrommatis K."/>
            <person name="Chen A."/>
            <person name="Palaniappan K."/>
            <person name="Chain P."/>
            <person name="Bristow J."/>
            <person name="Eisen J.A."/>
            <person name="Markowitz V."/>
            <person name="Hugenholtz P."/>
            <person name="Goker M."/>
            <person name="Rohde M."/>
            <person name="Kyrpides N.C."/>
            <person name="Klenk H.P."/>
        </authorList>
    </citation>
    <scope>NUCLEOTIDE SEQUENCE [LARGE SCALE GENOMIC DNA]</scope>
    <source>
        <strain evidence="2">ATCC 700827 / DSM 18053 / CIP 107007 / KCTC 52180 / NS114</strain>
    </source>
</reference>
<dbReference type="Proteomes" id="UP000002011">
    <property type="component" value="Chromosome"/>
</dbReference>
<dbReference type="eggNOG" id="ENOG5032SB1">
    <property type="taxonomic scope" value="Bacteria"/>
</dbReference>
<dbReference type="STRING" id="471854.Dfer_0783"/>
<organism evidence="1 2">
    <name type="scientific">Dyadobacter fermentans (strain ATCC 700827 / DSM 18053 / CIP 107007 / KCTC 52180 / NS114)</name>
    <dbReference type="NCBI Taxonomy" id="471854"/>
    <lineage>
        <taxon>Bacteria</taxon>
        <taxon>Pseudomonadati</taxon>
        <taxon>Bacteroidota</taxon>
        <taxon>Cytophagia</taxon>
        <taxon>Cytophagales</taxon>
        <taxon>Spirosomataceae</taxon>
        <taxon>Dyadobacter</taxon>
    </lineage>
</organism>